<keyword evidence="1" id="KW-0732">Signal</keyword>
<proteinExistence type="predicted"/>
<evidence type="ECO:0000313" key="3">
    <source>
        <dbReference type="Proteomes" id="UP000327108"/>
    </source>
</evidence>
<evidence type="ECO:0000256" key="1">
    <source>
        <dbReference type="SAM" id="SignalP"/>
    </source>
</evidence>
<feature type="signal peptide" evidence="1">
    <location>
        <begin position="1"/>
        <end position="18"/>
    </location>
</feature>
<reference evidence="2 3" key="1">
    <citation type="submission" date="2019-09" db="EMBL/GenBank/DDBJ databases">
        <title>Biological control of the noxious weed angled onion (Allium triquetrum) thwarted by endophytic bacteria in Victoria, Australia.</title>
        <authorList>
            <person name="Tehranchian P."/>
            <person name="Adair R.J."/>
            <person name="Van T.H."/>
            <person name="Morrison P.D."/>
            <person name="Williams H."/>
            <person name="Lawrie A.C."/>
        </authorList>
    </citation>
    <scope>NUCLEOTIDE SEQUENCE [LARGE SCALE GENOMIC DNA]</scope>
    <source>
        <strain evidence="2 3">RPTAtOch1</strain>
    </source>
</reference>
<sequence>MRNRVGFLFLACFLSACARHREALLPALPSIGGKEALTQPEVPLNYAGFIAQTQQNEPGSGVAAARVQILREAAISYAAQAGYRRRVFEIMRGLETRAPQLSEQFNFNAIVFTAPHQAGYIVPPVVSRTRQALTISQQGRESVAADDYYRIEQPGRIVGIVPTWRDYLVLPLDKPSEPDPQFLPRGKAERTFWERALAEGWAAGNQQADEALAINLNRLARDYLGMIEYRRLVAAGMITSLLVSSSQSTITGNKTELFIGQRQVRIQSDAGFAPQVAKGRTIKARLRARSRKRSSP</sequence>
<gene>
    <name evidence="2" type="ORF">F3W84_10255</name>
</gene>
<evidence type="ECO:0000313" key="2">
    <source>
        <dbReference type="EMBL" id="KAA9368264.1"/>
    </source>
</evidence>
<organism evidence="2 3">
    <name type="scientific">Ochrobactrum quorumnocens</name>
    <dbReference type="NCBI Taxonomy" id="271865"/>
    <lineage>
        <taxon>Bacteria</taxon>
        <taxon>Pseudomonadati</taxon>
        <taxon>Pseudomonadota</taxon>
        <taxon>Alphaproteobacteria</taxon>
        <taxon>Hyphomicrobiales</taxon>
        <taxon>Brucellaceae</taxon>
        <taxon>Brucella/Ochrobactrum group</taxon>
        <taxon>Ochrobactrum</taxon>
    </lineage>
</organism>
<comment type="caution">
    <text evidence="2">The sequence shown here is derived from an EMBL/GenBank/DDBJ whole genome shotgun (WGS) entry which is preliminary data.</text>
</comment>
<feature type="chain" id="PRO_5024292922" evidence="1">
    <location>
        <begin position="19"/>
        <end position="296"/>
    </location>
</feature>
<dbReference type="InterPro" id="IPR031618">
    <property type="entry name" value="T4SS_TraI"/>
</dbReference>
<keyword evidence="3" id="KW-1185">Reference proteome</keyword>
<name>A0A5N1K1X5_9HYPH</name>
<dbReference type="RefSeq" id="WP_151093291.1">
    <property type="nucleotide sequence ID" value="NZ_VYXQ01000008.1"/>
</dbReference>
<protein>
    <submittedName>
        <fullName evidence="2">Uncharacterized protein</fullName>
    </submittedName>
</protein>
<dbReference type="Proteomes" id="UP000327108">
    <property type="component" value="Unassembled WGS sequence"/>
</dbReference>
<dbReference type="Pfam" id="PF16932">
    <property type="entry name" value="T4SS_TraI"/>
    <property type="match status" value="1"/>
</dbReference>
<accession>A0A5N1K1X5</accession>
<dbReference type="AlphaFoldDB" id="A0A5N1K1X5"/>
<dbReference type="PROSITE" id="PS51257">
    <property type="entry name" value="PROKAR_LIPOPROTEIN"/>
    <property type="match status" value="1"/>
</dbReference>
<dbReference type="EMBL" id="VYXQ01000008">
    <property type="protein sequence ID" value="KAA9368264.1"/>
    <property type="molecule type" value="Genomic_DNA"/>
</dbReference>